<gene>
    <name evidence="2" type="primary">LOC113214071</name>
</gene>
<dbReference type="InterPro" id="IPR012340">
    <property type="entry name" value="NA-bd_OB-fold"/>
</dbReference>
<accession>A0A6J1TBS1</accession>
<dbReference type="GO" id="GO:0006281">
    <property type="term" value="P:DNA repair"/>
    <property type="evidence" value="ECO:0007669"/>
    <property type="project" value="TreeGrafter"/>
</dbReference>
<dbReference type="OrthoDB" id="10024265at2759"/>
<dbReference type="GO" id="GO:0016607">
    <property type="term" value="C:nuclear speck"/>
    <property type="evidence" value="ECO:0007669"/>
    <property type="project" value="TreeGrafter"/>
</dbReference>
<dbReference type="GO" id="GO:0043007">
    <property type="term" value="P:maintenance of rDNA"/>
    <property type="evidence" value="ECO:0007669"/>
    <property type="project" value="TreeGrafter"/>
</dbReference>
<name>A0A6J1TBS1_FRAOC</name>
<dbReference type="PANTHER" id="PTHR33962:SF1">
    <property type="entry name" value="RECQ-MEDIATED GENOME INSTABILITY PROTEIN 2"/>
    <property type="match status" value="1"/>
</dbReference>
<evidence type="ECO:0000313" key="1">
    <source>
        <dbReference type="Proteomes" id="UP000504606"/>
    </source>
</evidence>
<dbReference type="GO" id="GO:2000042">
    <property type="term" value="P:negative regulation of double-strand break repair via homologous recombination"/>
    <property type="evidence" value="ECO:0007669"/>
    <property type="project" value="TreeGrafter"/>
</dbReference>
<proteinExistence type="predicted"/>
<reference evidence="2" key="1">
    <citation type="submission" date="2025-08" db="UniProtKB">
        <authorList>
            <consortium name="RefSeq"/>
        </authorList>
    </citation>
    <scope>IDENTIFICATION</scope>
    <source>
        <tissue evidence="2">Whole organism</tissue>
    </source>
</reference>
<sequence>MTFEPVVLSQDAPVKLLVRDFRNVLKTKLQTYPWKIQCPSTNKNGASQSLVIQFNQIWLQGWVKTCENEDNILISDGSGEVRVTKCKRSPGYNWIKQGAYCGVLATMKLPSQLPPEVEALKFMDISDKNSEAERIWPLEVQELMNVLANRISFDL</sequence>
<dbReference type="Proteomes" id="UP000504606">
    <property type="component" value="Unplaced"/>
</dbReference>
<dbReference type="KEGG" id="foc:113214071"/>
<organism evidence="1 2">
    <name type="scientific">Frankliniella occidentalis</name>
    <name type="common">Western flower thrips</name>
    <name type="synonym">Euthrips occidentalis</name>
    <dbReference type="NCBI Taxonomy" id="133901"/>
    <lineage>
        <taxon>Eukaryota</taxon>
        <taxon>Metazoa</taxon>
        <taxon>Ecdysozoa</taxon>
        <taxon>Arthropoda</taxon>
        <taxon>Hexapoda</taxon>
        <taxon>Insecta</taxon>
        <taxon>Pterygota</taxon>
        <taxon>Neoptera</taxon>
        <taxon>Paraneoptera</taxon>
        <taxon>Thysanoptera</taxon>
        <taxon>Terebrantia</taxon>
        <taxon>Thripoidea</taxon>
        <taxon>Thripidae</taxon>
        <taxon>Frankliniella</taxon>
    </lineage>
</organism>
<dbReference type="PANTHER" id="PTHR33962">
    <property type="entry name" value="RECQ-MEDIATED GENOME INSTABILITY PROTEIN 2 RMI2"/>
    <property type="match status" value="1"/>
</dbReference>
<dbReference type="GeneID" id="113214071"/>
<dbReference type="InterPro" id="IPR032245">
    <property type="entry name" value="RMI2"/>
</dbReference>
<dbReference type="GO" id="GO:0005829">
    <property type="term" value="C:cytosol"/>
    <property type="evidence" value="ECO:0007669"/>
    <property type="project" value="TreeGrafter"/>
</dbReference>
<dbReference type="RefSeq" id="XP_052123734.1">
    <property type="nucleotide sequence ID" value="XM_052267774.1"/>
</dbReference>
<keyword evidence="1" id="KW-1185">Reference proteome</keyword>
<dbReference type="Gene3D" id="2.40.50.140">
    <property type="entry name" value="Nucleic acid-binding proteins"/>
    <property type="match status" value="1"/>
</dbReference>
<evidence type="ECO:0000313" key="2">
    <source>
        <dbReference type="RefSeq" id="XP_052123734.1"/>
    </source>
</evidence>
<dbReference type="GO" id="GO:0033045">
    <property type="term" value="P:regulation of sister chromatid segregation"/>
    <property type="evidence" value="ECO:0007669"/>
    <property type="project" value="TreeGrafter"/>
</dbReference>
<dbReference type="Pfam" id="PF16100">
    <property type="entry name" value="RMI2"/>
    <property type="match status" value="1"/>
</dbReference>
<protein>
    <submittedName>
        <fullName evidence="2">Uncharacterized protein LOC113214071</fullName>
    </submittedName>
</protein>
<dbReference type="AlphaFoldDB" id="A0A6J1TBS1"/>